<proteinExistence type="predicted"/>
<evidence type="ECO:0000313" key="1">
    <source>
        <dbReference type="EMBL" id="DAZ96639.1"/>
    </source>
</evidence>
<accession>A0AAV2YTF4</accession>
<organism evidence="1 2">
    <name type="scientific">Lagenidium giganteum</name>
    <dbReference type="NCBI Taxonomy" id="4803"/>
    <lineage>
        <taxon>Eukaryota</taxon>
        <taxon>Sar</taxon>
        <taxon>Stramenopiles</taxon>
        <taxon>Oomycota</taxon>
        <taxon>Peronosporomycetes</taxon>
        <taxon>Pythiales</taxon>
        <taxon>Pythiaceae</taxon>
    </lineage>
</organism>
<protein>
    <submittedName>
        <fullName evidence="1">Uncharacterized protein</fullName>
    </submittedName>
</protein>
<name>A0AAV2YTF4_9STRA</name>
<reference evidence="1" key="1">
    <citation type="submission" date="2022-11" db="EMBL/GenBank/DDBJ databases">
        <authorList>
            <person name="Morgan W.R."/>
            <person name="Tartar A."/>
        </authorList>
    </citation>
    <scope>NUCLEOTIDE SEQUENCE</scope>
    <source>
        <strain evidence="1">ARSEF 373</strain>
    </source>
</reference>
<gene>
    <name evidence="1" type="ORF">N0F65_005818</name>
</gene>
<dbReference type="PANTHER" id="PTHR31789:SF1">
    <property type="entry name" value="OS05G0482600 PROTEIN"/>
    <property type="match status" value="1"/>
</dbReference>
<comment type="caution">
    <text evidence="1">The sequence shown here is derived from an EMBL/GenBank/DDBJ whole genome shotgun (WGS) entry which is preliminary data.</text>
</comment>
<dbReference type="InterPro" id="IPR057221">
    <property type="entry name" value="DUF7899"/>
</dbReference>
<dbReference type="Proteomes" id="UP001146120">
    <property type="component" value="Unassembled WGS sequence"/>
</dbReference>
<sequence length="438" mass="49245">MRDRSATSLYQALRLRQVEPRRRTEQVVSAKLRAPTGVHHRRQLVSHATTAININRAQQDNDDGTDPRQLQQLLAVPRHQLLVLLWRDGSWTVIKSTTHRVLLHVPPSIDHQAHSIVDNKLADALVVITATRDSALACQSILFRSILAGKAFSQHILRDECLAWPSFVEFDASNGKIMVCNPSSRRIAVWDMKSYELCFEHVALGPIVDVKFSRELLLVLLGSDPAQKLQKVAGVDLQFGEVRFEVALECPLRLTQLEFVHELCGRLLVKQRRKPVQVYHIRSKRVVSLADTSDVTAENVFLDQRDCCFSVLRNKTIERRDADGNVVATAEIDEVVAADFRIGQVTRFEQAITIYVAPSTKAPGRIHVVCEVTGAVLASSSVGSLDAQDESPVLQALTFNCWHDELYTVDQSNLVRTWKMQSQPNKSIMQEVLDDVLK</sequence>
<dbReference type="AlphaFoldDB" id="A0AAV2YTF4"/>
<reference evidence="1" key="2">
    <citation type="journal article" date="2023" name="Microbiol Resour">
        <title>Decontamination and Annotation of the Draft Genome Sequence of the Oomycete Lagenidium giganteum ARSEF 373.</title>
        <authorList>
            <person name="Morgan W.R."/>
            <person name="Tartar A."/>
        </authorList>
    </citation>
    <scope>NUCLEOTIDE SEQUENCE</scope>
    <source>
        <strain evidence="1">ARSEF 373</strain>
    </source>
</reference>
<keyword evidence="2" id="KW-1185">Reference proteome</keyword>
<dbReference type="SUPFAM" id="SSF69322">
    <property type="entry name" value="Tricorn protease domain 2"/>
    <property type="match status" value="1"/>
</dbReference>
<evidence type="ECO:0000313" key="2">
    <source>
        <dbReference type="Proteomes" id="UP001146120"/>
    </source>
</evidence>
<dbReference type="EMBL" id="DAKRPA010000161">
    <property type="protein sequence ID" value="DAZ96639.1"/>
    <property type="molecule type" value="Genomic_DNA"/>
</dbReference>
<dbReference type="PANTHER" id="PTHR31789">
    <property type="entry name" value="OS05G0482600 PROTEIN"/>
    <property type="match status" value="1"/>
</dbReference>
<dbReference type="Pfam" id="PF25463">
    <property type="entry name" value="DUF7899"/>
    <property type="match status" value="1"/>
</dbReference>